<dbReference type="InterPro" id="IPR036291">
    <property type="entry name" value="NAD(P)-bd_dom_sf"/>
</dbReference>
<dbReference type="Gene3D" id="3.40.50.720">
    <property type="entry name" value="NAD(P)-binding Rossmann-like Domain"/>
    <property type="match status" value="1"/>
</dbReference>
<dbReference type="InterPro" id="IPR052515">
    <property type="entry name" value="Gfo/Idh/MocA_Oxidoreductase"/>
</dbReference>
<name>A0ABX1M0L3_9CYAN</name>
<protein>
    <submittedName>
        <fullName evidence="3">Gfo/Idh/MocA family oxidoreductase</fullName>
    </submittedName>
</protein>
<comment type="caution">
    <text evidence="3">The sequence shown here is derived from an EMBL/GenBank/DDBJ whole genome shotgun (WGS) entry which is preliminary data.</text>
</comment>
<accession>A0ABX1M0L3</accession>
<proteinExistence type="predicted"/>
<dbReference type="PANTHER" id="PTHR43249">
    <property type="entry name" value="UDP-N-ACETYL-2-AMINO-2-DEOXY-D-GLUCURONATE OXIDASE"/>
    <property type="match status" value="1"/>
</dbReference>
<dbReference type="SUPFAM" id="SSF51735">
    <property type="entry name" value="NAD(P)-binding Rossmann-fold domains"/>
    <property type="match status" value="1"/>
</dbReference>
<evidence type="ECO:0000313" key="3">
    <source>
        <dbReference type="EMBL" id="NMF60569.1"/>
    </source>
</evidence>
<dbReference type="InterPro" id="IPR055170">
    <property type="entry name" value="GFO_IDH_MocA-like_dom"/>
</dbReference>
<evidence type="ECO:0000313" key="4">
    <source>
        <dbReference type="Proteomes" id="UP000738376"/>
    </source>
</evidence>
<evidence type="ECO:0000259" key="2">
    <source>
        <dbReference type="Pfam" id="PF22725"/>
    </source>
</evidence>
<organism evidence="3 4">
    <name type="scientific">Pseudanabaena yagii GIHE-NHR1</name>
    <dbReference type="NCBI Taxonomy" id="2722753"/>
    <lineage>
        <taxon>Bacteria</taxon>
        <taxon>Bacillati</taxon>
        <taxon>Cyanobacteriota</taxon>
        <taxon>Cyanophyceae</taxon>
        <taxon>Pseudanabaenales</taxon>
        <taxon>Pseudanabaenaceae</taxon>
        <taxon>Pseudanabaena</taxon>
        <taxon>Pseudanabaena yagii</taxon>
    </lineage>
</organism>
<dbReference type="InterPro" id="IPR000683">
    <property type="entry name" value="Gfo/Idh/MocA-like_OxRdtase_N"/>
</dbReference>
<dbReference type="Pfam" id="PF01408">
    <property type="entry name" value="GFO_IDH_MocA"/>
    <property type="match status" value="1"/>
</dbReference>
<dbReference type="PANTHER" id="PTHR43249:SF1">
    <property type="entry name" value="D-GLUCOSIDE 3-DEHYDROGENASE"/>
    <property type="match status" value="1"/>
</dbReference>
<dbReference type="SUPFAM" id="SSF55347">
    <property type="entry name" value="Glyceraldehyde-3-phosphate dehydrogenase-like, C-terminal domain"/>
    <property type="match status" value="1"/>
</dbReference>
<feature type="domain" description="Gfo/Idh/MocA-like oxidoreductase N-terminal" evidence="1">
    <location>
        <begin position="3"/>
        <end position="121"/>
    </location>
</feature>
<evidence type="ECO:0000259" key="1">
    <source>
        <dbReference type="Pfam" id="PF01408"/>
    </source>
</evidence>
<keyword evidence="4" id="KW-1185">Reference proteome</keyword>
<gene>
    <name evidence="3" type="ORF">HC246_21700</name>
</gene>
<dbReference type="Gene3D" id="3.30.360.10">
    <property type="entry name" value="Dihydrodipicolinate Reductase, domain 2"/>
    <property type="match status" value="1"/>
</dbReference>
<sequence>MTLKIAIAGAGHIANVHASAVKNQGGQVVAVIEKFLDKAAAFTQKFAIPHQYSTLEEAISEAKFDALVIGTPNFLHTPQTIAALNAKIPVMVEKPMAMNAVESAEVIEASLRSNTVLVVAHCWRFDEEVLWLRSQTHKLGKIIRTKGCGVHTHWGPGGWFLDKKLAGGGAIADVGIHAIDTARFLLNDPQPISVFAKIGTYYKNFDVDDTSIIIINWDNGTTSYIESGWWQPYVDSPLAGTQLYGTNGFGQIFPTRLILPCTQKQNEADRSIWNRVLSKFKKQEEIVEVKSGFNFPRKVHFPQSMYDRQMAHFFECIRTKLTPISGGIEGAINMQIVDAAYESAKTGQVVEITGITQ</sequence>
<dbReference type="RefSeq" id="WP_169365505.1">
    <property type="nucleotide sequence ID" value="NZ_JAAVJL010000003.1"/>
</dbReference>
<dbReference type="EMBL" id="JAAVJL010000003">
    <property type="protein sequence ID" value="NMF60569.1"/>
    <property type="molecule type" value="Genomic_DNA"/>
</dbReference>
<feature type="domain" description="GFO/IDH/MocA-like oxidoreductase" evidence="2">
    <location>
        <begin position="138"/>
        <end position="248"/>
    </location>
</feature>
<reference evidence="3 4" key="1">
    <citation type="submission" date="2020-03" db="EMBL/GenBank/DDBJ databases">
        <title>Draft Genome Sequence of 2-Methylisoborneol Producing Pseudanabaena yagii Strain GIHE-NHR1 Isolated from North Han River in South Korea.</title>
        <authorList>
            <person name="Jeong J."/>
        </authorList>
    </citation>
    <scope>NUCLEOTIDE SEQUENCE [LARGE SCALE GENOMIC DNA]</scope>
    <source>
        <strain evidence="3 4">GIHE-NHR1</strain>
    </source>
</reference>
<dbReference type="Pfam" id="PF22725">
    <property type="entry name" value="GFO_IDH_MocA_C3"/>
    <property type="match status" value="1"/>
</dbReference>
<dbReference type="Proteomes" id="UP000738376">
    <property type="component" value="Unassembled WGS sequence"/>
</dbReference>